<reference evidence="8 9" key="1">
    <citation type="journal article" date="2014" name="Int. J. Syst. Evol. Microbiol.">
        <title>Complete genome sequence of Corynebacterium casei LMG S-19264T (=DSM 44701T), isolated from a smear-ripened cheese.</title>
        <authorList>
            <consortium name="US DOE Joint Genome Institute (JGI-PGF)"/>
            <person name="Walter F."/>
            <person name="Albersmeier A."/>
            <person name="Kalinowski J."/>
            <person name="Ruckert C."/>
        </authorList>
    </citation>
    <scope>NUCLEOTIDE SEQUENCE [LARGE SCALE GENOMIC DNA]</scope>
    <source>
        <strain evidence="8 9">CGMCC 1.7029</strain>
    </source>
</reference>
<keyword evidence="2" id="KW-1003">Cell membrane</keyword>
<evidence type="ECO:0000256" key="4">
    <source>
        <dbReference type="ARBA" id="ARBA00022989"/>
    </source>
</evidence>
<evidence type="ECO:0000256" key="3">
    <source>
        <dbReference type="ARBA" id="ARBA00022692"/>
    </source>
</evidence>
<keyword evidence="3 6" id="KW-0812">Transmembrane</keyword>
<comment type="subcellular location">
    <subcellularLocation>
        <location evidence="1">Cell membrane</location>
        <topology evidence="1">Multi-pass membrane protein</topology>
    </subcellularLocation>
</comment>
<dbReference type="Proteomes" id="UP000598196">
    <property type="component" value="Unassembled WGS sequence"/>
</dbReference>
<feature type="domain" description="Type II secretion system protein GspF" evidence="7">
    <location>
        <begin position="192"/>
        <end position="319"/>
    </location>
</feature>
<evidence type="ECO:0000256" key="1">
    <source>
        <dbReference type="ARBA" id="ARBA00004651"/>
    </source>
</evidence>
<dbReference type="GO" id="GO:0005886">
    <property type="term" value="C:plasma membrane"/>
    <property type="evidence" value="ECO:0007669"/>
    <property type="project" value="UniProtKB-SubCell"/>
</dbReference>
<keyword evidence="5 6" id="KW-0472">Membrane</keyword>
<organism evidence="8 9">
    <name type="scientific">Gemmobacter aquaticus</name>
    <dbReference type="NCBI Taxonomy" id="490185"/>
    <lineage>
        <taxon>Bacteria</taxon>
        <taxon>Pseudomonadati</taxon>
        <taxon>Pseudomonadota</taxon>
        <taxon>Alphaproteobacteria</taxon>
        <taxon>Rhodobacterales</taxon>
        <taxon>Paracoccaceae</taxon>
        <taxon>Gemmobacter</taxon>
    </lineage>
</organism>
<dbReference type="PANTHER" id="PTHR35007">
    <property type="entry name" value="INTEGRAL MEMBRANE PROTEIN-RELATED"/>
    <property type="match status" value="1"/>
</dbReference>
<dbReference type="InterPro" id="IPR018076">
    <property type="entry name" value="T2SS_GspF_dom"/>
</dbReference>
<name>A0A917YLM2_9RHOB</name>
<dbReference type="RefSeq" id="WP_146287817.1">
    <property type="nucleotide sequence ID" value="NZ_BMLP01000007.1"/>
</dbReference>
<dbReference type="EMBL" id="BMLP01000007">
    <property type="protein sequence ID" value="GGO36758.1"/>
    <property type="molecule type" value="Genomic_DNA"/>
</dbReference>
<dbReference type="PANTHER" id="PTHR35007:SF2">
    <property type="entry name" value="PILUS ASSEMBLE PROTEIN"/>
    <property type="match status" value="1"/>
</dbReference>
<feature type="transmembrane region" description="Helical" evidence="6">
    <location>
        <begin position="305"/>
        <end position="325"/>
    </location>
</feature>
<feature type="transmembrane region" description="Helical" evidence="6">
    <location>
        <begin position="110"/>
        <end position="134"/>
    </location>
</feature>
<proteinExistence type="predicted"/>
<feature type="transmembrane region" description="Helical" evidence="6">
    <location>
        <begin position="20"/>
        <end position="38"/>
    </location>
</feature>
<protein>
    <submittedName>
        <fullName evidence="8">Pilus assembly protein TadC</fullName>
    </submittedName>
</protein>
<evidence type="ECO:0000313" key="8">
    <source>
        <dbReference type="EMBL" id="GGO36758.1"/>
    </source>
</evidence>
<evidence type="ECO:0000256" key="5">
    <source>
        <dbReference type="ARBA" id="ARBA00023136"/>
    </source>
</evidence>
<dbReference type="Pfam" id="PF00482">
    <property type="entry name" value="T2SSF"/>
    <property type="match status" value="1"/>
</dbReference>
<keyword evidence="4 6" id="KW-1133">Transmembrane helix</keyword>
<gene>
    <name evidence="8" type="ORF">GCM10010991_31260</name>
</gene>
<sequence>MFENIPALQNLGSLGLVDFGIYGVGLGVFVTFMALVAATSPRNRVARRLEAQRPRTGRVGSDADLLRPVAQTPNGLMKSLIPADQKERTQVQRQLAQAGKTGPHAVRNYYILRLGMGLILPAVLMGLITASQTGVITLPEPIAMKLNGLTRTNLLQIMAVMVWVGFFGPAYWLRARSNRRREAIRLAFPNALDLLQISVEAGLGIDAAMIRVGNEIAEAAPELSQEFLTAQREIQAGRSRDRALLDMAERTQVEEVTSFVNVVLQSIQFGADISGVLVTYASEMRQHRELRAQEKANRLPVQMSAVMATLMLPALLTLTIGPVALRYVRYFSE</sequence>
<evidence type="ECO:0000313" key="9">
    <source>
        <dbReference type="Proteomes" id="UP000598196"/>
    </source>
</evidence>
<dbReference type="AlphaFoldDB" id="A0A917YLM2"/>
<dbReference type="OrthoDB" id="9810662at2"/>
<comment type="caution">
    <text evidence="8">The sequence shown here is derived from an EMBL/GenBank/DDBJ whole genome shotgun (WGS) entry which is preliminary data.</text>
</comment>
<evidence type="ECO:0000259" key="7">
    <source>
        <dbReference type="Pfam" id="PF00482"/>
    </source>
</evidence>
<accession>A0A917YLM2</accession>
<keyword evidence="9" id="KW-1185">Reference proteome</keyword>
<evidence type="ECO:0000256" key="2">
    <source>
        <dbReference type="ARBA" id="ARBA00022475"/>
    </source>
</evidence>
<evidence type="ECO:0000256" key="6">
    <source>
        <dbReference type="SAM" id="Phobius"/>
    </source>
</evidence>
<feature type="transmembrane region" description="Helical" evidence="6">
    <location>
        <begin position="154"/>
        <end position="173"/>
    </location>
</feature>